<dbReference type="Pfam" id="PF11220">
    <property type="entry name" value="DUF3015"/>
    <property type="match status" value="1"/>
</dbReference>
<dbReference type="InterPro" id="IPR021383">
    <property type="entry name" value="DUF3015"/>
</dbReference>
<keyword evidence="3" id="KW-1185">Reference proteome</keyword>
<feature type="chain" id="PRO_5045138862" evidence="1">
    <location>
        <begin position="25"/>
        <end position="157"/>
    </location>
</feature>
<evidence type="ECO:0000313" key="2">
    <source>
        <dbReference type="EMBL" id="MER2491558.1"/>
    </source>
</evidence>
<protein>
    <submittedName>
        <fullName evidence="2">DUF3015 family protein</fullName>
    </submittedName>
</protein>
<dbReference type="RefSeq" id="WP_143870405.1">
    <property type="nucleotide sequence ID" value="NZ_CP041660.1"/>
</dbReference>
<feature type="signal peptide" evidence="1">
    <location>
        <begin position="1"/>
        <end position="24"/>
    </location>
</feature>
<keyword evidence="1" id="KW-0732">Signal</keyword>
<sequence>MKKLILSALAAATLVGTNISAVQAEKINPWRDCGIGALIFPSVPAGAVISNIIWDLGTTAVTSNASSPDTCEGETVKVAQFIQETFKPLEEETANGSGEHVTAMLNILGCEENVHNSIIKNVRLEYATKLESTEDTQKPQALYNAVIHNTADVCSAS</sequence>
<gene>
    <name evidence="2" type="ORF">ABS311_06655</name>
</gene>
<reference evidence="2 3" key="1">
    <citation type="submission" date="2024-06" db="EMBL/GenBank/DDBJ databases">
        <authorList>
            <person name="Chen R.Y."/>
        </authorList>
    </citation>
    <scope>NUCLEOTIDE SEQUENCE [LARGE SCALE GENOMIC DNA]</scope>
    <source>
        <strain evidence="2 3">D2</strain>
    </source>
</reference>
<name>A0ABV1RF54_9ALTE</name>
<organism evidence="2 3">
    <name type="scientific">Catenovulum sediminis</name>
    <dbReference type="NCBI Taxonomy" id="1740262"/>
    <lineage>
        <taxon>Bacteria</taxon>
        <taxon>Pseudomonadati</taxon>
        <taxon>Pseudomonadota</taxon>
        <taxon>Gammaproteobacteria</taxon>
        <taxon>Alteromonadales</taxon>
        <taxon>Alteromonadaceae</taxon>
        <taxon>Catenovulum</taxon>
    </lineage>
</organism>
<accession>A0ABV1RF54</accession>
<evidence type="ECO:0000313" key="3">
    <source>
        <dbReference type="Proteomes" id="UP001467690"/>
    </source>
</evidence>
<dbReference type="Proteomes" id="UP001467690">
    <property type="component" value="Unassembled WGS sequence"/>
</dbReference>
<dbReference type="EMBL" id="JBELOE010000136">
    <property type="protein sequence ID" value="MER2491558.1"/>
    <property type="molecule type" value="Genomic_DNA"/>
</dbReference>
<proteinExistence type="predicted"/>
<evidence type="ECO:0000256" key="1">
    <source>
        <dbReference type="SAM" id="SignalP"/>
    </source>
</evidence>
<comment type="caution">
    <text evidence="2">The sequence shown here is derived from an EMBL/GenBank/DDBJ whole genome shotgun (WGS) entry which is preliminary data.</text>
</comment>